<dbReference type="SUPFAM" id="SSF51395">
    <property type="entry name" value="FMN-linked oxidoreductases"/>
    <property type="match status" value="1"/>
</dbReference>
<feature type="region of interest" description="Disordered" evidence="3">
    <location>
        <begin position="552"/>
        <end position="574"/>
    </location>
</feature>
<proteinExistence type="inferred from homology"/>
<gene>
    <name evidence="6" type="ORF">QYS48_34460</name>
</gene>
<feature type="transmembrane region" description="Helical" evidence="4">
    <location>
        <begin position="23"/>
        <end position="44"/>
    </location>
</feature>
<feature type="compositionally biased region" description="Basic and acidic residues" evidence="3">
    <location>
        <begin position="565"/>
        <end position="574"/>
    </location>
</feature>
<evidence type="ECO:0000256" key="4">
    <source>
        <dbReference type="SAM" id="Phobius"/>
    </source>
</evidence>
<feature type="transmembrane region" description="Helical" evidence="4">
    <location>
        <begin position="56"/>
        <end position="81"/>
    </location>
</feature>
<keyword evidence="4" id="KW-0472">Membrane</keyword>
<evidence type="ECO:0000256" key="3">
    <source>
        <dbReference type="SAM" id="MobiDB-lite"/>
    </source>
</evidence>
<dbReference type="InterPro" id="IPR002932">
    <property type="entry name" value="Glu_synthdom"/>
</dbReference>
<evidence type="ECO:0000313" key="7">
    <source>
        <dbReference type="Proteomes" id="UP001244443"/>
    </source>
</evidence>
<dbReference type="InterPro" id="IPR024188">
    <property type="entry name" value="GltB"/>
</dbReference>
<protein>
    <submittedName>
        <fullName evidence="6">FMN-binding glutamate synthase family protein</fullName>
        <ecNumber evidence="6">1.4.-.-</ecNumber>
    </submittedName>
</protein>
<evidence type="ECO:0000259" key="5">
    <source>
        <dbReference type="Pfam" id="PF01645"/>
    </source>
</evidence>
<keyword evidence="7" id="KW-1185">Reference proteome</keyword>
<dbReference type="PANTHER" id="PTHR43819:SF1">
    <property type="entry name" value="ARCHAEAL-TYPE GLUTAMATE SYNTHASE [NADPH]"/>
    <property type="match status" value="1"/>
</dbReference>
<dbReference type="EC" id="1.4.-.-" evidence="6"/>
<keyword evidence="6" id="KW-0560">Oxidoreductase</keyword>
<name>A0AA51N6Q8_9BACT</name>
<feature type="domain" description="Glutamate synthase" evidence="5">
    <location>
        <begin position="183"/>
        <end position="514"/>
    </location>
</feature>
<dbReference type="PIRSF" id="PIRSF006429">
    <property type="entry name" value="GOGAT_lg_2"/>
    <property type="match status" value="1"/>
</dbReference>
<dbReference type="AlphaFoldDB" id="A0AA51N6Q8"/>
<sequence>MADREFIQSGTTGPRLKYILKIFNSYTTAWIFSALVLTAAYGYFFQSEYLKESGIWSLALTLGGEFIIALLITGFITLFIYDKRQKDTPIQRVFPVVIWGRKLLVKIGPLLRQYLFSNDQEETPYNRITRNWIYATSSGARNTIGFGSQVDMDKVGTTLIMPATFTNTKTMTGEETGQFYKKVIGKHTGVETYTLNHFVHISAMSYGALSFNAHASLNKGAKMAGILHNTGEGALAPCHEYGGADLVFQIGTAKYGIRNENGEMDDRLLKEMADHPQVKMFEIKLAQGAKPGKGGMLLKEKITPEIAKIRKIPMGKDAFAPARHKEFTDVDGLFNFIDKVRGIVNKPVGIKMVIGHTAEIEDIAKKMKEEPGRGPDYIVIDGGDGGTGASPHVLSSYAGLPMKQALAVADWALKNNGVRDKVILFASGKVATTIDIAVAMALGADAVYIARGFMLSLGCIQALECHTNACPTGIATQNKKLQKAIDIDAAAKRVATYADALYKETQMLAESCGYDSPSQITADDIMVVTSPGHLDYLSELHGISAFEASNERRQAKEGNMSVGEMKMKREQVHT</sequence>
<keyword evidence="4" id="KW-0812">Transmembrane</keyword>
<keyword evidence="4" id="KW-1133">Transmembrane helix</keyword>
<comment type="similarity">
    <text evidence="1 2">Belongs to the glutamate synthase family.</text>
</comment>
<dbReference type="EMBL" id="CP129970">
    <property type="protein sequence ID" value="WMN06974.1"/>
    <property type="molecule type" value="Genomic_DNA"/>
</dbReference>
<accession>A0AA51N6Q8</accession>
<reference evidence="6" key="1">
    <citation type="submission" date="2023-08" db="EMBL/GenBank/DDBJ databases">
        <title>Comparative genomics and taxonomic characterization of three novel marine species of genus Marivirga.</title>
        <authorList>
            <person name="Muhammad N."/>
            <person name="Kim S.-G."/>
        </authorList>
    </citation>
    <scope>NUCLEOTIDE SEQUENCE [LARGE SCALE GENOMIC DNA]</scope>
    <source>
        <strain evidence="6">ABR2-2</strain>
    </source>
</reference>
<dbReference type="RefSeq" id="WP_308356971.1">
    <property type="nucleotide sequence ID" value="NZ_CP129970.2"/>
</dbReference>
<dbReference type="Proteomes" id="UP001244443">
    <property type="component" value="Chromosome"/>
</dbReference>
<dbReference type="Gene3D" id="3.20.20.70">
    <property type="entry name" value="Aldolase class I"/>
    <property type="match status" value="1"/>
</dbReference>
<dbReference type="Pfam" id="PF01645">
    <property type="entry name" value="Glu_synthase"/>
    <property type="match status" value="1"/>
</dbReference>
<dbReference type="CDD" id="cd02808">
    <property type="entry name" value="GltS_FMN"/>
    <property type="match status" value="1"/>
</dbReference>
<evidence type="ECO:0000313" key="6">
    <source>
        <dbReference type="EMBL" id="WMN06974.1"/>
    </source>
</evidence>
<dbReference type="GO" id="GO:0006537">
    <property type="term" value="P:glutamate biosynthetic process"/>
    <property type="evidence" value="ECO:0007669"/>
    <property type="project" value="InterPro"/>
</dbReference>
<evidence type="ECO:0000256" key="2">
    <source>
        <dbReference type="PIRNR" id="PIRNR006429"/>
    </source>
</evidence>
<dbReference type="GO" id="GO:0015930">
    <property type="term" value="F:glutamate synthase activity"/>
    <property type="evidence" value="ECO:0007669"/>
    <property type="project" value="InterPro"/>
</dbReference>
<dbReference type="InterPro" id="IPR013785">
    <property type="entry name" value="Aldolase_TIM"/>
</dbReference>
<evidence type="ECO:0000256" key="1">
    <source>
        <dbReference type="ARBA" id="ARBA00009716"/>
    </source>
</evidence>
<dbReference type="PANTHER" id="PTHR43819">
    <property type="entry name" value="ARCHAEAL-TYPE GLUTAMATE SYNTHASE [NADPH]"/>
    <property type="match status" value="1"/>
</dbReference>
<organism evidence="6 7">
    <name type="scientific">Marivirga arenosa</name>
    <dbReference type="NCBI Taxonomy" id="3059076"/>
    <lineage>
        <taxon>Bacteria</taxon>
        <taxon>Pseudomonadati</taxon>
        <taxon>Bacteroidota</taxon>
        <taxon>Cytophagia</taxon>
        <taxon>Cytophagales</taxon>
        <taxon>Marivirgaceae</taxon>
        <taxon>Marivirga</taxon>
    </lineage>
</organism>